<dbReference type="PROSITE" id="PS50885">
    <property type="entry name" value="HAMP"/>
    <property type="match status" value="1"/>
</dbReference>
<sequence>MRLPRTLQVRLTLGIGLLSTLLWIGAAAVTAVQVQKEMNEVFDAALMEVAQRLLPLAVIDIVGRDDDGVTQRLAAIRAHEERLTYIIRDAEGHVLVQSHAADPALFPAYDGPGFRQTATLRLYNEDALQGSIRLTVAEPLSRREKAAREAQIGLGLPLLAVIPITLLAVGFVLRGSLAPLRQFRDALATRGARDMSPVDADALPGEITPITDTLNGLLSRLKAAFDAERSFAANAAHELRTPLAGAIAQAQRLQSETSDPDAARRAGEIEASLKRLTRVSERLMQMARAEGGRLRTDTPRDVRPVLRIIMEDLERLFPVEHIHLSMPEQPVLSDIDPDALGILIRNLVENAFRYAAPKTAIKVELSPHGQFSVENECPAISADVLQGLTNRFERPTPSSKGAGLGLAIVATIADRTGGELVLKSPVPGKSSGFLAEVSLPAGE</sequence>
<evidence type="ECO:0000256" key="2">
    <source>
        <dbReference type="ARBA" id="ARBA00004141"/>
    </source>
</evidence>
<dbReference type="Proteomes" id="UP000632063">
    <property type="component" value="Unassembled WGS sequence"/>
</dbReference>
<comment type="subcellular location">
    <subcellularLocation>
        <location evidence="2">Membrane</location>
        <topology evidence="2">Multi-pass membrane protein</topology>
    </subcellularLocation>
</comment>
<dbReference type="EMBL" id="JACYXI010000014">
    <property type="protein sequence ID" value="MBD8893615.1"/>
    <property type="molecule type" value="Genomic_DNA"/>
</dbReference>
<dbReference type="InterPro" id="IPR003594">
    <property type="entry name" value="HATPase_dom"/>
</dbReference>
<dbReference type="EC" id="2.7.13.3" evidence="3"/>
<feature type="domain" description="Histidine kinase" evidence="13">
    <location>
        <begin position="234"/>
        <end position="443"/>
    </location>
</feature>
<evidence type="ECO:0000259" key="13">
    <source>
        <dbReference type="PROSITE" id="PS50109"/>
    </source>
</evidence>
<feature type="domain" description="HAMP" evidence="14">
    <location>
        <begin position="174"/>
        <end position="226"/>
    </location>
</feature>
<reference evidence="15 16" key="2">
    <citation type="journal article" date="2021" name="Int. J. Syst. Evol. Microbiol.">
        <title>Roseibium litorale sp. nov., isolated from a tidal flat sediment and proposal for the reclassification of Labrenzia polysiphoniae as Roseibium polysiphoniae comb. nov.</title>
        <authorList>
            <person name="Liu Y."/>
            <person name="Pei T."/>
            <person name="Du J."/>
            <person name="Chao M."/>
            <person name="Deng M.R."/>
            <person name="Zhu H."/>
        </authorList>
    </citation>
    <scope>NUCLEOTIDE SEQUENCE [LARGE SCALE GENOMIC DNA]</scope>
    <source>
        <strain evidence="15 16">4C16A</strain>
    </source>
</reference>
<dbReference type="RefSeq" id="WP_192149781.1">
    <property type="nucleotide sequence ID" value="NZ_JACYXI010000014.1"/>
</dbReference>
<evidence type="ECO:0000313" key="15">
    <source>
        <dbReference type="EMBL" id="MBD8893615.1"/>
    </source>
</evidence>
<keyword evidence="10 12" id="KW-1133">Transmembrane helix</keyword>
<organism evidence="15 16">
    <name type="scientific">Roseibium litorale</name>
    <dbReference type="NCBI Taxonomy" id="2803841"/>
    <lineage>
        <taxon>Bacteria</taxon>
        <taxon>Pseudomonadati</taxon>
        <taxon>Pseudomonadota</taxon>
        <taxon>Alphaproteobacteria</taxon>
        <taxon>Hyphomicrobiales</taxon>
        <taxon>Stappiaceae</taxon>
        <taxon>Roseibium</taxon>
    </lineage>
</organism>
<dbReference type="CDD" id="cd00082">
    <property type="entry name" value="HisKA"/>
    <property type="match status" value="1"/>
</dbReference>
<evidence type="ECO:0000256" key="3">
    <source>
        <dbReference type="ARBA" id="ARBA00012438"/>
    </source>
</evidence>
<gene>
    <name evidence="15" type="ORF">IG616_18870</name>
</gene>
<dbReference type="Gene3D" id="1.20.5.1040">
    <property type="entry name" value="Sensor protein qsec"/>
    <property type="match status" value="1"/>
</dbReference>
<dbReference type="SMART" id="SM00388">
    <property type="entry name" value="HisKA"/>
    <property type="match status" value="1"/>
</dbReference>
<protein>
    <recommendedName>
        <fullName evidence="3">histidine kinase</fullName>
        <ecNumber evidence="3">2.7.13.3</ecNumber>
    </recommendedName>
</protein>
<dbReference type="PROSITE" id="PS50109">
    <property type="entry name" value="HIS_KIN"/>
    <property type="match status" value="1"/>
</dbReference>
<evidence type="ECO:0000256" key="9">
    <source>
        <dbReference type="ARBA" id="ARBA00022840"/>
    </source>
</evidence>
<keyword evidence="11" id="KW-0902">Two-component regulatory system</keyword>
<reference evidence="16" key="1">
    <citation type="submission" date="2020-09" db="EMBL/GenBank/DDBJ databases">
        <title>The genome sequence of strain Labrenzia suaedae 4C16A.</title>
        <authorList>
            <person name="Liu Y."/>
        </authorList>
    </citation>
    <scope>NUCLEOTIDE SEQUENCE [LARGE SCALE GENOMIC DNA]</scope>
    <source>
        <strain evidence="16">4C16A</strain>
    </source>
</reference>
<accession>A0ABR9CS00</accession>
<keyword evidence="9" id="KW-0067">ATP-binding</keyword>
<dbReference type="SUPFAM" id="SSF55874">
    <property type="entry name" value="ATPase domain of HSP90 chaperone/DNA topoisomerase II/histidine kinase"/>
    <property type="match status" value="1"/>
</dbReference>
<keyword evidence="7" id="KW-0547">Nucleotide-binding</keyword>
<dbReference type="GO" id="GO:0016301">
    <property type="term" value="F:kinase activity"/>
    <property type="evidence" value="ECO:0007669"/>
    <property type="project" value="UniProtKB-KW"/>
</dbReference>
<dbReference type="InterPro" id="IPR003660">
    <property type="entry name" value="HAMP_dom"/>
</dbReference>
<evidence type="ECO:0000256" key="4">
    <source>
        <dbReference type="ARBA" id="ARBA00022553"/>
    </source>
</evidence>
<dbReference type="SMART" id="SM00387">
    <property type="entry name" value="HATPase_c"/>
    <property type="match status" value="1"/>
</dbReference>
<feature type="transmembrane region" description="Helical" evidence="12">
    <location>
        <begin position="152"/>
        <end position="173"/>
    </location>
</feature>
<keyword evidence="16" id="KW-1185">Reference proteome</keyword>
<keyword evidence="5" id="KW-0808">Transferase</keyword>
<dbReference type="Gene3D" id="3.30.565.10">
    <property type="entry name" value="Histidine kinase-like ATPase, C-terminal domain"/>
    <property type="match status" value="1"/>
</dbReference>
<comment type="caution">
    <text evidence="15">The sequence shown here is derived from an EMBL/GenBank/DDBJ whole genome shotgun (WGS) entry which is preliminary data.</text>
</comment>
<dbReference type="Pfam" id="PF02518">
    <property type="entry name" value="HATPase_c"/>
    <property type="match status" value="1"/>
</dbReference>
<dbReference type="PANTHER" id="PTHR45436">
    <property type="entry name" value="SENSOR HISTIDINE KINASE YKOH"/>
    <property type="match status" value="1"/>
</dbReference>
<evidence type="ECO:0000256" key="5">
    <source>
        <dbReference type="ARBA" id="ARBA00022679"/>
    </source>
</evidence>
<dbReference type="InterPro" id="IPR003661">
    <property type="entry name" value="HisK_dim/P_dom"/>
</dbReference>
<evidence type="ECO:0000256" key="11">
    <source>
        <dbReference type="ARBA" id="ARBA00023012"/>
    </source>
</evidence>
<keyword evidence="6 12" id="KW-0812">Transmembrane</keyword>
<dbReference type="Pfam" id="PF00512">
    <property type="entry name" value="HisKA"/>
    <property type="match status" value="1"/>
</dbReference>
<evidence type="ECO:0000256" key="6">
    <source>
        <dbReference type="ARBA" id="ARBA00022692"/>
    </source>
</evidence>
<keyword evidence="4" id="KW-0597">Phosphoprotein</keyword>
<evidence type="ECO:0000256" key="10">
    <source>
        <dbReference type="ARBA" id="ARBA00022989"/>
    </source>
</evidence>
<dbReference type="InterPro" id="IPR005467">
    <property type="entry name" value="His_kinase_dom"/>
</dbReference>
<name>A0ABR9CS00_9HYPH</name>
<dbReference type="InterPro" id="IPR050428">
    <property type="entry name" value="TCS_sensor_his_kinase"/>
</dbReference>
<evidence type="ECO:0000256" key="1">
    <source>
        <dbReference type="ARBA" id="ARBA00000085"/>
    </source>
</evidence>
<dbReference type="InterPro" id="IPR036890">
    <property type="entry name" value="HATPase_C_sf"/>
</dbReference>
<dbReference type="InterPro" id="IPR036097">
    <property type="entry name" value="HisK_dim/P_sf"/>
</dbReference>
<comment type="catalytic activity">
    <reaction evidence="1">
        <text>ATP + protein L-histidine = ADP + protein N-phospho-L-histidine.</text>
        <dbReference type="EC" id="2.7.13.3"/>
    </reaction>
</comment>
<proteinExistence type="predicted"/>
<evidence type="ECO:0000256" key="7">
    <source>
        <dbReference type="ARBA" id="ARBA00022741"/>
    </source>
</evidence>
<evidence type="ECO:0000256" key="12">
    <source>
        <dbReference type="SAM" id="Phobius"/>
    </source>
</evidence>
<evidence type="ECO:0000259" key="14">
    <source>
        <dbReference type="PROSITE" id="PS50885"/>
    </source>
</evidence>
<dbReference type="Gene3D" id="1.10.287.130">
    <property type="match status" value="1"/>
</dbReference>
<evidence type="ECO:0000313" key="16">
    <source>
        <dbReference type="Proteomes" id="UP000632063"/>
    </source>
</evidence>
<dbReference type="Pfam" id="PF08521">
    <property type="entry name" value="2CSK_N"/>
    <property type="match status" value="1"/>
</dbReference>
<evidence type="ECO:0000256" key="8">
    <source>
        <dbReference type="ARBA" id="ARBA00022777"/>
    </source>
</evidence>
<keyword evidence="12" id="KW-0472">Membrane</keyword>
<dbReference type="InterPro" id="IPR013727">
    <property type="entry name" value="2CSK_N"/>
</dbReference>
<keyword evidence="8 15" id="KW-0418">Kinase</keyword>
<dbReference type="PANTHER" id="PTHR45436:SF14">
    <property type="entry name" value="SENSOR PROTEIN QSEC"/>
    <property type="match status" value="1"/>
</dbReference>
<dbReference type="SUPFAM" id="SSF47384">
    <property type="entry name" value="Homodimeric domain of signal transducing histidine kinase"/>
    <property type="match status" value="1"/>
</dbReference>